<protein>
    <submittedName>
        <fullName evidence="2">Uncharacterized protein</fullName>
    </submittedName>
</protein>
<evidence type="ECO:0000313" key="1">
    <source>
        <dbReference type="Proteomes" id="UP000887576"/>
    </source>
</evidence>
<sequence length="533" mass="60003">MAICLFYLLILLIVSFAQEYPTPGTIAGVDTVETVDVTPTQIIITTTKVGPVEHLHVFIDVVDVENGIHIPPTNLSGLLLLITRGRYTINFLRPSTWYGVAFYSEQKANDEVHTSFEERLVRTLPSPEVPLQTEDKYLQKQPVEITTTRSSGNGKSVENLLITLKWLLPEDYRTNLQAVANMSLNCKDHVRFKTLKLADEESAKAVEVKLENMFEITEKRNISRHIIANILPKSCHRICWTTKLIAPFEHHNFEKQIGKDCKEIAPVTAEATLRDYLSYEISHGDLTIHTNVSGNDDGDDFVTIEAIQLPEGIETKHNQSNKIEKFSAPGTTNDFVVHGLDANKWYAVQYNYTKRSPFLYSESERFIIEPKNGATKGPLKIRFETKDANDSFSNSSSGNSTSQLKPYIVLFTDPAYKEFRIGVDVDPFCDAKGPNASHHFWLTSQNPQKELKDLDLIPAICGAKPEHSLCGNKMDDSSHVVPGVTNMTVCSSPNLCYTGNIEVNGKIYAMRKRCNPKLTRNENQMQCDIFVQQ</sequence>
<reference evidence="2" key="1">
    <citation type="submission" date="2022-11" db="UniProtKB">
        <authorList>
            <consortium name="WormBaseParasite"/>
        </authorList>
    </citation>
    <scope>IDENTIFICATION</scope>
</reference>
<organism evidence="1 2">
    <name type="scientific">Panagrolaimus sp. JU765</name>
    <dbReference type="NCBI Taxonomy" id="591449"/>
    <lineage>
        <taxon>Eukaryota</taxon>
        <taxon>Metazoa</taxon>
        <taxon>Ecdysozoa</taxon>
        <taxon>Nematoda</taxon>
        <taxon>Chromadorea</taxon>
        <taxon>Rhabditida</taxon>
        <taxon>Tylenchina</taxon>
        <taxon>Panagrolaimomorpha</taxon>
        <taxon>Panagrolaimoidea</taxon>
        <taxon>Panagrolaimidae</taxon>
        <taxon>Panagrolaimus</taxon>
    </lineage>
</organism>
<dbReference type="Proteomes" id="UP000887576">
    <property type="component" value="Unplaced"/>
</dbReference>
<evidence type="ECO:0000313" key="2">
    <source>
        <dbReference type="WBParaSite" id="JU765_v2.g11404.t1"/>
    </source>
</evidence>
<name>A0AC34PZC4_9BILA</name>
<proteinExistence type="predicted"/>
<accession>A0AC34PZC4</accession>
<dbReference type="WBParaSite" id="JU765_v2.g11404.t1">
    <property type="protein sequence ID" value="JU765_v2.g11404.t1"/>
    <property type="gene ID" value="JU765_v2.g11404"/>
</dbReference>